<dbReference type="HOGENOM" id="CLU_000445_0_6_10"/>
<dbReference type="Proteomes" id="UP000008701">
    <property type="component" value="Chromosome"/>
</dbReference>
<dbReference type="InterPro" id="IPR002078">
    <property type="entry name" value="Sigma_54_int"/>
</dbReference>
<keyword evidence="4" id="KW-0804">Transcription</keyword>
<sequence length="451" mass="49563">MNASLSEKARPVCSTIVIIGGGHNQRPFAVLGEDGCQVRCHFADSITAAETLLDTEKVDFMLIAPTGQDQEIFSFARQLLHKNRGTKIFFFGNGDELSAMLRFIEKLQPEELGKLLSSRQAFSTPEELSGCIDASGDTHPAVFFFEGLIGNSPEIQKLKEVVLKIAPTCTTVLIQGESGTGKDVIARAIHFHSARKKEVFMPVDCAAINESVIESELFGHTKGAFTGADWNTLGLIRSSDRGSLFLDEIAELPMHLQAKLLRTLQERAVKPVGSSTIYPVDIRIISASNSNLAEAVKKGTFRQDLYYRMSAVTIYAPPLRERRSDIPLLCSFFIRKLVKEGFPEKRFSSQAMAALSGFDWPGNVRELENVIRCAVTLSQGTIIDQPDLSIPLSGSDDLSVTGCAESSSMAFHEKEAIRKALKKTIGNRRAAAKLLGISEATLYRRIKLYSI</sequence>
<gene>
    <name evidence="6" type="ordered locus">Cpha266_1832</name>
</gene>
<name>A1BHH1_CHLPD</name>
<dbReference type="PROSITE" id="PS00688">
    <property type="entry name" value="SIGMA54_INTERACT_3"/>
    <property type="match status" value="1"/>
</dbReference>
<dbReference type="Pfam" id="PF25601">
    <property type="entry name" value="AAA_lid_14"/>
    <property type="match status" value="1"/>
</dbReference>
<dbReference type="PANTHER" id="PTHR32071">
    <property type="entry name" value="TRANSCRIPTIONAL REGULATORY PROTEIN"/>
    <property type="match status" value="1"/>
</dbReference>
<dbReference type="PRINTS" id="PR01590">
    <property type="entry name" value="HTHFIS"/>
</dbReference>
<accession>A1BHH1</accession>
<dbReference type="SUPFAM" id="SSF52540">
    <property type="entry name" value="P-loop containing nucleoside triphosphate hydrolases"/>
    <property type="match status" value="1"/>
</dbReference>
<dbReference type="FunFam" id="3.40.50.300:FF:000006">
    <property type="entry name" value="DNA-binding transcriptional regulator NtrC"/>
    <property type="match status" value="1"/>
</dbReference>
<dbReference type="InterPro" id="IPR058031">
    <property type="entry name" value="AAA_lid_NorR"/>
</dbReference>
<dbReference type="STRING" id="290317.Cpha266_1832"/>
<dbReference type="EMBL" id="CP000492">
    <property type="protein sequence ID" value="ABL65848.1"/>
    <property type="molecule type" value="Genomic_DNA"/>
</dbReference>
<dbReference type="eggNOG" id="COG2204">
    <property type="taxonomic scope" value="Bacteria"/>
</dbReference>
<dbReference type="PROSITE" id="PS50045">
    <property type="entry name" value="SIGMA54_INTERACT_4"/>
    <property type="match status" value="1"/>
</dbReference>
<dbReference type="CDD" id="cd00009">
    <property type="entry name" value="AAA"/>
    <property type="match status" value="1"/>
</dbReference>
<dbReference type="AlphaFoldDB" id="A1BHH1"/>
<keyword evidence="1" id="KW-0547">Nucleotide-binding</keyword>
<keyword evidence="3" id="KW-0805">Transcription regulation</keyword>
<evidence type="ECO:0000256" key="4">
    <source>
        <dbReference type="ARBA" id="ARBA00023163"/>
    </source>
</evidence>
<dbReference type="InterPro" id="IPR027417">
    <property type="entry name" value="P-loop_NTPase"/>
</dbReference>
<dbReference type="GO" id="GO:0006355">
    <property type="term" value="P:regulation of DNA-templated transcription"/>
    <property type="evidence" value="ECO:0007669"/>
    <property type="project" value="InterPro"/>
</dbReference>
<protein>
    <submittedName>
        <fullName evidence="6">Sigma54 specific transcriptional regulator, Fis family</fullName>
    </submittedName>
</protein>
<dbReference type="InterPro" id="IPR002197">
    <property type="entry name" value="HTH_Fis"/>
</dbReference>
<organism evidence="6 7">
    <name type="scientific">Chlorobium phaeobacteroides (strain DSM 266 / SMG 266 / 2430)</name>
    <dbReference type="NCBI Taxonomy" id="290317"/>
    <lineage>
        <taxon>Bacteria</taxon>
        <taxon>Pseudomonadati</taxon>
        <taxon>Chlorobiota</taxon>
        <taxon>Chlorobiia</taxon>
        <taxon>Chlorobiales</taxon>
        <taxon>Chlorobiaceae</taxon>
        <taxon>Chlorobium/Pelodictyon group</taxon>
        <taxon>Chlorobium</taxon>
    </lineage>
</organism>
<dbReference type="KEGG" id="cph:Cpha266_1832"/>
<dbReference type="PROSITE" id="PS00675">
    <property type="entry name" value="SIGMA54_INTERACT_1"/>
    <property type="match status" value="1"/>
</dbReference>
<dbReference type="Gene3D" id="1.10.10.60">
    <property type="entry name" value="Homeodomain-like"/>
    <property type="match status" value="1"/>
</dbReference>
<keyword evidence="2" id="KW-0067">ATP-binding</keyword>
<keyword evidence="7" id="KW-1185">Reference proteome</keyword>
<evidence type="ECO:0000256" key="3">
    <source>
        <dbReference type="ARBA" id="ARBA00023015"/>
    </source>
</evidence>
<feature type="domain" description="Sigma-54 factor interaction" evidence="5">
    <location>
        <begin position="148"/>
        <end position="376"/>
    </location>
</feature>
<evidence type="ECO:0000259" key="5">
    <source>
        <dbReference type="PROSITE" id="PS50045"/>
    </source>
</evidence>
<dbReference type="Gene3D" id="1.10.8.60">
    <property type="match status" value="1"/>
</dbReference>
<dbReference type="Gene3D" id="3.40.50.300">
    <property type="entry name" value="P-loop containing nucleotide triphosphate hydrolases"/>
    <property type="match status" value="1"/>
</dbReference>
<evidence type="ECO:0000256" key="2">
    <source>
        <dbReference type="ARBA" id="ARBA00022840"/>
    </source>
</evidence>
<proteinExistence type="predicted"/>
<dbReference type="InterPro" id="IPR025662">
    <property type="entry name" value="Sigma_54_int_dom_ATP-bd_1"/>
</dbReference>
<dbReference type="GO" id="GO:0005524">
    <property type="term" value="F:ATP binding"/>
    <property type="evidence" value="ECO:0007669"/>
    <property type="project" value="UniProtKB-KW"/>
</dbReference>
<evidence type="ECO:0000313" key="6">
    <source>
        <dbReference type="EMBL" id="ABL65848.1"/>
    </source>
</evidence>
<evidence type="ECO:0000256" key="1">
    <source>
        <dbReference type="ARBA" id="ARBA00022741"/>
    </source>
</evidence>
<dbReference type="Pfam" id="PF02954">
    <property type="entry name" value="HTH_8"/>
    <property type="match status" value="1"/>
</dbReference>
<dbReference type="Pfam" id="PF00158">
    <property type="entry name" value="Sigma54_activat"/>
    <property type="match status" value="1"/>
</dbReference>
<dbReference type="SUPFAM" id="SSF46689">
    <property type="entry name" value="Homeodomain-like"/>
    <property type="match status" value="1"/>
</dbReference>
<reference evidence="6 7" key="1">
    <citation type="submission" date="2006-12" db="EMBL/GenBank/DDBJ databases">
        <title>Complete sequence of Chlorobium phaeobacteroides DSM 266.</title>
        <authorList>
            <consortium name="US DOE Joint Genome Institute"/>
            <person name="Copeland A."/>
            <person name="Lucas S."/>
            <person name="Lapidus A."/>
            <person name="Barry K."/>
            <person name="Detter J.C."/>
            <person name="Glavina del Rio T."/>
            <person name="Hammon N."/>
            <person name="Israni S."/>
            <person name="Pitluck S."/>
            <person name="Goltsman E."/>
            <person name="Schmutz J."/>
            <person name="Larimer F."/>
            <person name="Land M."/>
            <person name="Hauser L."/>
            <person name="Mikhailova N."/>
            <person name="Li T."/>
            <person name="Overmann J."/>
            <person name="Bryant D.A."/>
            <person name="Richardson P."/>
        </authorList>
    </citation>
    <scope>NUCLEOTIDE SEQUENCE [LARGE SCALE GENOMIC DNA]</scope>
    <source>
        <strain evidence="6 7">DSM 266</strain>
    </source>
</reference>
<dbReference type="InterPro" id="IPR009057">
    <property type="entry name" value="Homeodomain-like_sf"/>
</dbReference>
<evidence type="ECO:0000313" key="7">
    <source>
        <dbReference type="Proteomes" id="UP000008701"/>
    </source>
</evidence>
<dbReference type="InterPro" id="IPR025944">
    <property type="entry name" value="Sigma_54_int_dom_CS"/>
</dbReference>
<dbReference type="GO" id="GO:0043565">
    <property type="term" value="F:sequence-specific DNA binding"/>
    <property type="evidence" value="ECO:0007669"/>
    <property type="project" value="InterPro"/>
</dbReference>